<accession>A0A2X0IBX5</accession>
<dbReference type="OrthoDB" id="214814at2"/>
<organism evidence="1 2">
    <name type="scientific">Streptacidiphilus pinicola</name>
    <dbReference type="NCBI Taxonomy" id="2219663"/>
    <lineage>
        <taxon>Bacteria</taxon>
        <taxon>Bacillati</taxon>
        <taxon>Actinomycetota</taxon>
        <taxon>Actinomycetes</taxon>
        <taxon>Kitasatosporales</taxon>
        <taxon>Streptomycetaceae</taxon>
        <taxon>Streptacidiphilus</taxon>
    </lineage>
</organism>
<dbReference type="Proteomes" id="UP000248889">
    <property type="component" value="Unassembled WGS sequence"/>
</dbReference>
<sequence>MATVTFKDETAMGRPVGAFEVGGLPDRMTVRELIRIRVREEVARHNARPGVRFHGLVRPTDAEVELNGYRLREARTLDWEAQAEIAERAFAGNGFLVLVGDRQVEELDEVVEVGAELSLVFVKLVPLAGG</sequence>
<dbReference type="EMBL" id="QKYN01000191">
    <property type="protein sequence ID" value="RAG80881.1"/>
    <property type="molecule type" value="Genomic_DNA"/>
</dbReference>
<comment type="caution">
    <text evidence="1">The sequence shown here is derived from an EMBL/GenBank/DDBJ whole genome shotgun (WGS) entry which is preliminary data.</text>
</comment>
<evidence type="ECO:0000313" key="1">
    <source>
        <dbReference type="EMBL" id="RAG80881.1"/>
    </source>
</evidence>
<reference evidence="1 2" key="1">
    <citation type="submission" date="2018-06" db="EMBL/GenBank/DDBJ databases">
        <title>Streptacidiphilus pinicola sp. nov., isolated from pine grove soil.</title>
        <authorList>
            <person name="Roh S.G."/>
            <person name="Park S."/>
            <person name="Kim M.-K."/>
            <person name="Yun B.-R."/>
            <person name="Park J."/>
            <person name="Kim M.J."/>
            <person name="Kim Y.S."/>
            <person name="Kim S.B."/>
        </authorList>
    </citation>
    <scope>NUCLEOTIDE SEQUENCE [LARGE SCALE GENOMIC DNA]</scope>
    <source>
        <strain evidence="1 2">MMS16-CNU450</strain>
    </source>
</reference>
<protein>
    <submittedName>
        <fullName evidence="1">Uncharacterized protein</fullName>
    </submittedName>
</protein>
<keyword evidence="2" id="KW-1185">Reference proteome</keyword>
<gene>
    <name evidence="1" type="ORF">DN069_35845</name>
</gene>
<name>A0A2X0IBX5_9ACTN</name>
<dbReference type="AlphaFoldDB" id="A0A2X0IBX5"/>
<proteinExistence type="predicted"/>
<evidence type="ECO:0000313" key="2">
    <source>
        <dbReference type="Proteomes" id="UP000248889"/>
    </source>
</evidence>